<dbReference type="RefSeq" id="WP_184711442.1">
    <property type="nucleotide sequence ID" value="NZ_JACHKZ010000038.1"/>
</dbReference>
<comment type="caution">
    <text evidence="13">The sequence shown here is derived from an EMBL/GenBank/DDBJ whole genome shotgun (WGS) entry which is preliminary data.</text>
</comment>
<reference evidence="13 14" key="1">
    <citation type="submission" date="2020-08" db="EMBL/GenBank/DDBJ databases">
        <title>Functional genomics of gut bacteria from endangered species of beetles.</title>
        <authorList>
            <person name="Carlos-Shanley C."/>
        </authorList>
    </citation>
    <scope>NUCLEOTIDE SEQUENCE [LARGE SCALE GENOMIC DNA]</scope>
    <source>
        <strain evidence="13 14">S00124</strain>
    </source>
</reference>
<comment type="subcellular location">
    <subcellularLocation>
        <location evidence="2">Membrane</location>
    </subcellularLocation>
</comment>
<accession>A0ABR6RKU1</accession>
<dbReference type="PROSITE" id="PS50109">
    <property type="entry name" value="HIS_KIN"/>
    <property type="match status" value="1"/>
</dbReference>
<dbReference type="PROSITE" id="PS50885">
    <property type="entry name" value="HAMP"/>
    <property type="match status" value="1"/>
</dbReference>
<proteinExistence type="predicted"/>
<dbReference type="InterPro" id="IPR005467">
    <property type="entry name" value="His_kinase_dom"/>
</dbReference>
<evidence type="ECO:0000256" key="10">
    <source>
        <dbReference type="SAM" id="Phobius"/>
    </source>
</evidence>
<dbReference type="Gene3D" id="3.30.565.10">
    <property type="entry name" value="Histidine kinase-like ATPase, C-terminal domain"/>
    <property type="match status" value="1"/>
</dbReference>
<feature type="transmembrane region" description="Helical" evidence="10">
    <location>
        <begin position="22"/>
        <end position="40"/>
    </location>
</feature>
<dbReference type="InterPro" id="IPR003660">
    <property type="entry name" value="HAMP_dom"/>
</dbReference>
<feature type="transmembrane region" description="Helical" evidence="10">
    <location>
        <begin position="186"/>
        <end position="209"/>
    </location>
</feature>
<comment type="catalytic activity">
    <reaction evidence="1">
        <text>ATP + protein L-histidine = ADP + protein N-phospho-L-histidine.</text>
        <dbReference type="EC" id="2.7.13.3"/>
    </reaction>
</comment>
<evidence type="ECO:0000256" key="1">
    <source>
        <dbReference type="ARBA" id="ARBA00000085"/>
    </source>
</evidence>
<evidence type="ECO:0000259" key="12">
    <source>
        <dbReference type="PROSITE" id="PS50885"/>
    </source>
</evidence>
<evidence type="ECO:0000259" key="11">
    <source>
        <dbReference type="PROSITE" id="PS50109"/>
    </source>
</evidence>
<dbReference type="InterPro" id="IPR036890">
    <property type="entry name" value="HATPase_C_sf"/>
</dbReference>
<organism evidence="13 14">
    <name type="scientific">Comamonas odontotermitis</name>
    <dbReference type="NCBI Taxonomy" id="379895"/>
    <lineage>
        <taxon>Bacteria</taxon>
        <taxon>Pseudomonadati</taxon>
        <taxon>Pseudomonadota</taxon>
        <taxon>Betaproteobacteria</taxon>
        <taxon>Burkholderiales</taxon>
        <taxon>Comamonadaceae</taxon>
        <taxon>Comamonas</taxon>
    </lineage>
</organism>
<dbReference type="SUPFAM" id="SSF47384">
    <property type="entry name" value="Homodimeric domain of signal transducing histidine kinase"/>
    <property type="match status" value="1"/>
</dbReference>
<evidence type="ECO:0000256" key="6">
    <source>
        <dbReference type="ARBA" id="ARBA00022692"/>
    </source>
</evidence>
<evidence type="ECO:0000256" key="8">
    <source>
        <dbReference type="ARBA" id="ARBA00022989"/>
    </source>
</evidence>
<keyword evidence="10" id="KW-0472">Membrane</keyword>
<dbReference type="GO" id="GO:0004673">
    <property type="term" value="F:protein histidine kinase activity"/>
    <property type="evidence" value="ECO:0007669"/>
    <property type="project" value="UniProtKB-EC"/>
</dbReference>
<dbReference type="InterPro" id="IPR013727">
    <property type="entry name" value="2CSK_N"/>
</dbReference>
<feature type="domain" description="HAMP" evidence="12">
    <location>
        <begin position="210"/>
        <end position="263"/>
    </location>
</feature>
<gene>
    <name evidence="13" type="ORF">HNP33_003899</name>
</gene>
<dbReference type="CDD" id="cd00082">
    <property type="entry name" value="HisKA"/>
    <property type="match status" value="1"/>
</dbReference>
<dbReference type="InterPro" id="IPR036097">
    <property type="entry name" value="HisK_dim/P_sf"/>
</dbReference>
<keyword evidence="9" id="KW-0902">Two-component regulatory system</keyword>
<evidence type="ECO:0000313" key="13">
    <source>
        <dbReference type="EMBL" id="MBB6579783.1"/>
    </source>
</evidence>
<dbReference type="EMBL" id="JACHKZ010000038">
    <property type="protein sequence ID" value="MBB6579783.1"/>
    <property type="molecule type" value="Genomic_DNA"/>
</dbReference>
<sequence length="493" mass="53785">MTAPAPTTTQNPGSAQLANSSIRRNLLLGILLPVVVFMVYNTSSLYQQSLQSLNTAYDRSLLASAKVIGEQLTVQGYDELAIVESTVPYSALEAFEADNQSRLFYRVSTMAGELIGGFAELPLWRGRIAQQPPYAALVDFYNGEFRGMPVRIAALLQPVASANGRGMAIVQVAETLQIRESLAREILLGTLFKQALLFVCIACVVVFVVRRATLPILQLSKQLNSRSNDDLQPLKVPPATPVEVLPLVDSTNHAMARLAHLLAHQKRFVRDASHQLRTPLAVLKVQVQSALRGDVEPHQALHEISTTVGRATQLANQMLSLAKVEQLQQSEQAQTVSLTEVVRDMVIELSPLLAEKNLQFELVSEELTLMAHPWMLRELVRNLLHNAIQHSPHGAPLQIKLATQEDRPVLRVSDWGEGVSAAVQARLAEPFVSGVPNGGSGLGLAICRSICDALHAQLHLRNRHGNGAIEGFDAVVEFAFVANTPPASSHAHF</sequence>
<evidence type="ECO:0000256" key="5">
    <source>
        <dbReference type="ARBA" id="ARBA00022679"/>
    </source>
</evidence>
<evidence type="ECO:0000256" key="4">
    <source>
        <dbReference type="ARBA" id="ARBA00022553"/>
    </source>
</evidence>
<keyword evidence="4" id="KW-0597">Phosphoprotein</keyword>
<dbReference type="SUPFAM" id="SSF55874">
    <property type="entry name" value="ATPase domain of HSP90 chaperone/DNA topoisomerase II/histidine kinase"/>
    <property type="match status" value="1"/>
</dbReference>
<evidence type="ECO:0000256" key="7">
    <source>
        <dbReference type="ARBA" id="ARBA00022777"/>
    </source>
</evidence>
<evidence type="ECO:0000256" key="9">
    <source>
        <dbReference type="ARBA" id="ARBA00023012"/>
    </source>
</evidence>
<dbReference type="SMART" id="SM00387">
    <property type="entry name" value="HATPase_c"/>
    <property type="match status" value="1"/>
</dbReference>
<evidence type="ECO:0000256" key="3">
    <source>
        <dbReference type="ARBA" id="ARBA00012438"/>
    </source>
</evidence>
<feature type="domain" description="Histidine kinase" evidence="11">
    <location>
        <begin position="271"/>
        <end position="482"/>
    </location>
</feature>
<evidence type="ECO:0000313" key="14">
    <source>
        <dbReference type="Proteomes" id="UP000562492"/>
    </source>
</evidence>
<dbReference type="Gene3D" id="1.10.287.130">
    <property type="match status" value="1"/>
</dbReference>
<keyword evidence="6 10" id="KW-0812">Transmembrane</keyword>
<dbReference type="SMART" id="SM00388">
    <property type="entry name" value="HisKA"/>
    <property type="match status" value="1"/>
</dbReference>
<keyword evidence="7 13" id="KW-0418">Kinase</keyword>
<dbReference type="InterPro" id="IPR003594">
    <property type="entry name" value="HATPase_dom"/>
</dbReference>
<dbReference type="Pfam" id="PF00512">
    <property type="entry name" value="HisKA"/>
    <property type="match status" value="1"/>
</dbReference>
<name>A0ABR6RKU1_9BURK</name>
<dbReference type="PANTHER" id="PTHR45436:SF1">
    <property type="entry name" value="SENSOR PROTEIN QSEC"/>
    <property type="match status" value="1"/>
</dbReference>
<keyword evidence="8 10" id="KW-1133">Transmembrane helix</keyword>
<dbReference type="Pfam" id="PF08521">
    <property type="entry name" value="2CSK_N"/>
    <property type="match status" value="1"/>
</dbReference>
<keyword evidence="14" id="KW-1185">Reference proteome</keyword>
<dbReference type="CDD" id="cd00075">
    <property type="entry name" value="HATPase"/>
    <property type="match status" value="1"/>
</dbReference>
<evidence type="ECO:0000256" key="2">
    <source>
        <dbReference type="ARBA" id="ARBA00004370"/>
    </source>
</evidence>
<dbReference type="EC" id="2.7.13.3" evidence="3"/>
<dbReference type="InterPro" id="IPR003661">
    <property type="entry name" value="HisK_dim/P_dom"/>
</dbReference>
<dbReference type="Proteomes" id="UP000562492">
    <property type="component" value="Unassembled WGS sequence"/>
</dbReference>
<protein>
    <recommendedName>
        <fullName evidence="3">histidine kinase</fullName>
        <ecNumber evidence="3">2.7.13.3</ecNumber>
    </recommendedName>
</protein>
<keyword evidence="5 13" id="KW-0808">Transferase</keyword>
<dbReference type="InterPro" id="IPR050428">
    <property type="entry name" value="TCS_sensor_his_kinase"/>
</dbReference>
<dbReference type="Pfam" id="PF02518">
    <property type="entry name" value="HATPase_c"/>
    <property type="match status" value="1"/>
</dbReference>
<dbReference type="PANTHER" id="PTHR45436">
    <property type="entry name" value="SENSOR HISTIDINE KINASE YKOH"/>
    <property type="match status" value="1"/>
</dbReference>